<accession>A0A3M9XZA9</accession>
<feature type="region of interest" description="Disordered" evidence="1">
    <location>
        <begin position="298"/>
        <end position="321"/>
    </location>
</feature>
<feature type="transmembrane region" description="Helical" evidence="2">
    <location>
        <begin position="196"/>
        <end position="219"/>
    </location>
</feature>
<dbReference type="EMBL" id="RBVV01000228">
    <property type="protein sequence ID" value="RNJ52210.1"/>
    <property type="molecule type" value="Genomic_DNA"/>
</dbReference>
<feature type="compositionally biased region" description="Basic and acidic residues" evidence="1">
    <location>
        <begin position="8"/>
        <end position="18"/>
    </location>
</feature>
<dbReference type="RefSeq" id="XP_028490368.1">
    <property type="nucleotide sequence ID" value="XM_028638271.1"/>
</dbReference>
<gene>
    <name evidence="3" type="ORF">D7B24_004095</name>
</gene>
<evidence type="ECO:0000256" key="1">
    <source>
        <dbReference type="SAM" id="MobiDB-lite"/>
    </source>
</evidence>
<feature type="region of interest" description="Disordered" evidence="1">
    <location>
        <begin position="1"/>
        <end position="51"/>
    </location>
</feature>
<keyword evidence="2" id="KW-0812">Transmembrane</keyword>
<dbReference type="GeneID" id="39607784"/>
<feature type="transmembrane region" description="Helical" evidence="2">
    <location>
        <begin position="225"/>
        <end position="246"/>
    </location>
</feature>
<proteinExistence type="predicted"/>
<comment type="caution">
    <text evidence="3">The sequence shown here is derived from an EMBL/GenBank/DDBJ whole genome shotgun (WGS) entry which is preliminary data.</text>
</comment>
<feature type="region of interest" description="Disordered" evidence="1">
    <location>
        <begin position="91"/>
        <end position="139"/>
    </location>
</feature>
<evidence type="ECO:0000256" key="2">
    <source>
        <dbReference type="SAM" id="Phobius"/>
    </source>
</evidence>
<organism evidence="3 4">
    <name type="scientific">Verticillium nonalfalfae</name>
    <dbReference type="NCBI Taxonomy" id="1051616"/>
    <lineage>
        <taxon>Eukaryota</taxon>
        <taxon>Fungi</taxon>
        <taxon>Dikarya</taxon>
        <taxon>Ascomycota</taxon>
        <taxon>Pezizomycotina</taxon>
        <taxon>Sordariomycetes</taxon>
        <taxon>Hypocreomycetidae</taxon>
        <taxon>Glomerellales</taxon>
        <taxon>Plectosphaerellaceae</taxon>
        <taxon>Verticillium</taxon>
    </lineage>
</organism>
<name>A0A3M9XZA9_9PEZI</name>
<keyword evidence="4" id="KW-1185">Reference proteome</keyword>
<protein>
    <submittedName>
        <fullName evidence="3">Uncharacterized protein</fullName>
    </submittedName>
</protein>
<sequence length="321" mass="34500">MRHSCIGEYEKGHTSPDKRPRRCLATLNSTSGRFSRGHATNAGADTPNRPHRYESIMNSLAQFTLLTVLSRGRFQGYENQIWNGSRASLPIVSPAKSNDRPVSQHASEERSEGRKQSDNGTSRHGRSNSAGPGSNHSGGDDAGSYLKGELYSAVLLAQSFAILGEIGLVGCSAVEETDDDGFESWNRLLEFCLLPLLLFFSLSISTLLMHLVGCLSITFHLSVQAAGSLFATFCGVIVLAASVGLAGDKERSSAFNGFIAVLCGFGALWTLFIIGFLQASWAWHRRDCLQEDIRASSGSAKGYGTTSGGLAVEQEGLDDLQ</sequence>
<feature type="compositionally biased region" description="Polar residues" evidence="1">
    <location>
        <begin position="118"/>
        <end position="137"/>
    </location>
</feature>
<evidence type="ECO:0000313" key="4">
    <source>
        <dbReference type="Proteomes" id="UP000267145"/>
    </source>
</evidence>
<evidence type="ECO:0000313" key="3">
    <source>
        <dbReference type="EMBL" id="RNJ52210.1"/>
    </source>
</evidence>
<dbReference type="Proteomes" id="UP000267145">
    <property type="component" value="Unassembled WGS sequence"/>
</dbReference>
<dbReference type="AlphaFoldDB" id="A0A3M9XZA9"/>
<keyword evidence="2" id="KW-1133">Transmembrane helix</keyword>
<feature type="transmembrane region" description="Helical" evidence="2">
    <location>
        <begin position="258"/>
        <end position="283"/>
    </location>
</feature>
<feature type="compositionally biased region" description="Basic and acidic residues" evidence="1">
    <location>
        <begin position="106"/>
        <end position="117"/>
    </location>
</feature>
<keyword evidence="2" id="KW-0472">Membrane</keyword>
<reference evidence="3 4" key="1">
    <citation type="submission" date="2018-10" db="EMBL/GenBank/DDBJ databases">
        <title>Genome sequence of Verticillium nonalfalfae VnAa140.</title>
        <authorList>
            <person name="Stajich J.E."/>
            <person name="Kasson M.T."/>
        </authorList>
    </citation>
    <scope>NUCLEOTIDE SEQUENCE [LARGE SCALE GENOMIC DNA]</scope>
    <source>
        <strain evidence="3 4">VnAa140</strain>
    </source>
</reference>